<reference evidence="2 3" key="1">
    <citation type="submission" date="2022-01" db="EMBL/GenBank/DDBJ databases">
        <title>Flavihumibacter sp. nov., isolated from sediment of a river.</title>
        <authorList>
            <person name="Liu H."/>
        </authorList>
    </citation>
    <scope>NUCLEOTIDE SEQUENCE [LARGE SCALE GENOMIC DNA]</scope>
    <source>
        <strain evidence="2 3">RY-1</strain>
    </source>
</reference>
<name>A0ABS9BNT8_9BACT</name>
<gene>
    <name evidence="2" type="ORF">L0U88_17645</name>
</gene>
<dbReference type="InterPro" id="IPR003593">
    <property type="entry name" value="AAA+_ATPase"/>
</dbReference>
<evidence type="ECO:0000313" key="2">
    <source>
        <dbReference type="EMBL" id="MCF1716469.1"/>
    </source>
</evidence>
<dbReference type="InterPro" id="IPR027417">
    <property type="entry name" value="P-loop_NTPase"/>
</dbReference>
<dbReference type="InterPro" id="IPR011704">
    <property type="entry name" value="ATPase_dyneun-rel_AAA"/>
</dbReference>
<dbReference type="Gene3D" id="3.40.50.300">
    <property type="entry name" value="P-loop containing nucleotide triphosphate hydrolases"/>
    <property type="match status" value="1"/>
</dbReference>
<feature type="domain" description="AAA+ ATPase" evidence="1">
    <location>
        <begin position="35"/>
        <end position="197"/>
    </location>
</feature>
<evidence type="ECO:0000259" key="1">
    <source>
        <dbReference type="SMART" id="SM00382"/>
    </source>
</evidence>
<dbReference type="RefSeq" id="WP_234867702.1">
    <property type="nucleotide sequence ID" value="NZ_JAKEVY010000005.1"/>
</dbReference>
<proteinExistence type="predicted"/>
<evidence type="ECO:0000313" key="3">
    <source>
        <dbReference type="Proteomes" id="UP001200145"/>
    </source>
</evidence>
<protein>
    <submittedName>
        <fullName evidence="2">MoxR family ATPase</fullName>
    </submittedName>
</protein>
<sequence length="287" mass="32663">MHTIQSQQEIIDALDRMNYVAADAFATSLFLMLKLQKPLLLEGPPGVGKTEVAHALAKILDTKLIRLQCYEGLDINAAVYEWNYQKQLLGIKLQEGTALSIEEKEKHIFSHEYLLKRPLLESITELYQSPVLLIDELDRSDEEFEAFLLELLSAFQISIPEMGTIKAKHKPYVILTSNRTRELSDALKRRCLYHWIDYPDLALEMQIVQKHLPGIEASLLEQVVKTVQGFRQQKLAKIPGVSETIDWAQSLMTLGYRELNQQAFDQTLGAILKSTDDINQVKAEGLV</sequence>
<dbReference type="SMART" id="SM00382">
    <property type="entry name" value="AAA"/>
    <property type="match status" value="1"/>
</dbReference>
<organism evidence="2 3">
    <name type="scientific">Flavihumibacter fluminis</name>
    <dbReference type="NCBI Taxonomy" id="2909236"/>
    <lineage>
        <taxon>Bacteria</taxon>
        <taxon>Pseudomonadati</taxon>
        <taxon>Bacteroidota</taxon>
        <taxon>Chitinophagia</taxon>
        <taxon>Chitinophagales</taxon>
        <taxon>Chitinophagaceae</taxon>
        <taxon>Flavihumibacter</taxon>
    </lineage>
</organism>
<dbReference type="Proteomes" id="UP001200145">
    <property type="component" value="Unassembled WGS sequence"/>
</dbReference>
<keyword evidence="3" id="KW-1185">Reference proteome</keyword>
<comment type="caution">
    <text evidence="2">The sequence shown here is derived from an EMBL/GenBank/DDBJ whole genome shotgun (WGS) entry which is preliminary data.</text>
</comment>
<dbReference type="Pfam" id="PF07728">
    <property type="entry name" value="AAA_5"/>
    <property type="match status" value="1"/>
</dbReference>
<dbReference type="PANTHER" id="PTHR42759:SF1">
    <property type="entry name" value="MAGNESIUM-CHELATASE SUBUNIT CHLD"/>
    <property type="match status" value="1"/>
</dbReference>
<dbReference type="PANTHER" id="PTHR42759">
    <property type="entry name" value="MOXR FAMILY PROTEIN"/>
    <property type="match status" value="1"/>
</dbReference>
<dbReference type="CDD" id="cd00009">
    <property type="entry name" value="AAA"/>
    <property type="match status" value="1"/>
</dbReference>
<dbReference type="InterPro" id="IPR050764">
    <property type="entry name" value="CbbQ/NirQ/NorQ/GpvN"/>
</dbReference>
<dbReference type="SUPFAM" id="SSF52540">
    <property type="entry name" value="P-loop containing nucleoside triphosphate hydrolases"/>
    <property type="match status" value="1"/>
</dbReference>
<accession>A0ABS9BNT8</accession>
<dbReference type="EMBL" id="JAKEVY010000005">
    <property type="protein sequence ID" value="MCF1716469.1"/>
    <property type="molecule type" value="Genomic_DNA"/>
</dbReference>